<dbReference type="CDD" id="cd05768">
    <property type="entry name" value="IgC1_CH3_IgAGD_CH4_IgAEM"/>
    <property type="match status" value="1"/>
</dbReference>
<gene>
    <name evidence="6" type="ORF">L345_15013</name>
</gene>
<keyword evidence="3" id="KW-0812">Transmembrane</keyword>
<dbReference type="SUPFAM" id="SSF48726">
    <property type="entry name" value="Immunoglobulin"/>
    <property type="match status" value="4"/>
</dbReference>
<feature type="signal peptide" evidence="4">
    <location>
        <begin position="1"/>
        <end position="21"/>
    </location>
</feature>
<keyword evidence="2" id="KW-0393">Immunoglobulin domain</keyword>
<keyword evidence="1" id="KW-1015">Disulfide bond</keyword>
<dbReference type="Gene3D" id="2.60.40.10">
    <property type="entry name" value="Immunoglobulins"/>
    <property type="match status" value="4"/>
</dbReference>
<keyword evidence="3" id="KW-0472">Membrane</keyword>
<dbReference type="Pfam" id="PF07654">
    <property type="entry name" value="C1-set"/>
    <property type="match status" value="4"/>
</dbReference>
<evidence type="ECO:0000259" key="5">
    <source>
        <dbReference type="PROSITE" id="PS50835"/>
    </source>
</evidence>
<dbReference type="PANTHER" id="PTHR23411">
    <property type="entry name" value="TAPASIN"/>
    <property type="match status" value="1"/>
</dbReference>
<dbReference type="InterPro" id="IPR003006">
    <property type="entry name" value="Ig/MHC_CS"/>
</dbReference>
<evidence type="ECO:0000256" key="2">
    <source>
        <dbReference type="ARBA" id="ARBA00023319"/>
    </source>
</evidence>
<evidence type="ECO:0000256" key="3">
    <source>
        <dbReference type="SAM" id="Phobius"/>
    </source>
</evidence>
<dbReference type="EMBL" id="AZIM01005721">
    <property type="protein sequence ID" value="ETE59258.1"/>
    <property type="molecule type" value="Genomic_DNA"/>
</dbReference>
<evidence type="ECO:0000256" key="1">
    <source>
        <dbReference type="ARBA" id="ARBA00023157"/>
    </source>
</evidence>
<accession>V8NC81</accession>
<name>V8NC81_OPHHA</name>
<dbReference type="Proteomes" id="UP000018936">
    <property type="component" value="Unassembled WGS sequence"/>
</dbReference>
<keyword evidence="3" id="KW-1133">Transmembrane helix</keyword>
<feature type="domain" description="Ig-like" evidence="5">
    <location>
        <begin position="342"/>
        <end position="441"/>
    </location>
</feature>
<evidence type="ECO:0000313" key="7">
    <source>
        <dbReference type="Proteomes" id="UP000018936"/>
    </source>
</evidence>
<comment type="caution">
    <text evidence="6">The sequence shown here is derived from an EMBL/GenBank/DDBJ whole genome shotgun (WGS) entry which is preliminary data.</text>
</comment>
<dbReference type="PROSITE" id="PS00290">
    <property type="entry name" value="IG_MHC"/>
    <property type="match status" value="4"/>
</dbReference>
<dbReference type="FunFam" id="2.60.40.10:FF:000998">
    <property type="entry name" value="Immunoglobulin heavy constant epsilon"/>
    <property type="match status" value="1"/>
</dbReference>
<dbReference type="OrthoDB" id="8694217at2759"/>
<dbReference type="InterPro" id="IPR036179">
    <property type="entry name" value="Ig-like_dom_sf"/>
</dbReference>
<evidence type="ECO:0000313" key="6">
    <source>
        <dbReference type="EMBL" id="ETE59258.1"/>
    </source>
</evidence>
<feature type="domain" description="Ig-like" evidence="5">
    <location>
        <begin position="243"/>
        <end position="333"/>
    </location>
</feature>
<sequence>MEYKFTIFTVLFLSSPTAVKTAPTVFPLSPCNQDITTSFQVSIGCLVKGYFPQPATVQWNSGAITSGIHNFPPVLLGSDHYTHSSMLTIPVSQWQSESFQCNVHHEATDTRINKIIDRSAIRSPVGPKIQMYHSSCDSRDGVIQLWCQILDFYPKQLDIEWKVGSRSGLLRPYNYPSWQNPGTYTFSTNSVVNITQDDWLEGNVYYCEVTHSASQTKVKGKLKKCEGGSSCPSGDVNVYLVPPRPRALYINRDSKISCVVNNLQNEQGLKITWSREKNGYLNVDVIEIVEEPNGTYTAVSRLNVVAQDWESGETFTCRVEHPSFVSPLTKNIFKTRGNKKAPKVYVFPPHRDELNPGTSVSLLCMINRFSPSAIDIQWLHDYNPVSEDKYVTTPAMKNKHDDSFFAMSKLSISREDWNEGQYTCMVVHEDLPMKFTQRNISKTQVFVVIMENDYSLEKEEELEHLWTILFIFFILFLFSVSYSAIITLFKVSKMVFFYNDTTEEETNIP</sequence>
<feature type="transmembrane region" description="Helical" evidence="3">
    <location>
        <begin position="465"/>
        <end position="489"/>
    </location>
</feature>
<feature type="domain" description="Ig-like" evidence="5">
    <location>
        <begin position="127"/>
        <end position="219"/>
    </location>
</feature>
<dbReference type="FunFam" id="2.60.40.10:FF:000283">
    <property type="entry name" value="Immunoglobulin kappa constant"/>
    <property type="match status" value="1"/>
</dbReference>
<dbReference type="InterPro" id="IPR003597">
    <property type="entry name" value="Ig_C1-set"/>
</dbReference>
<protein>
    <recommendedName>
        <fullName evidence="5">Ig-like domain-containing protein</fullName>
    </recommendedName>
</protein>
<feature type="chain" id="PRO_5004770771" description="Ig-like domain-containing protein" evidence="4">
    <location>
        <begin position="22"/>
        <end position="509"/>
    </location>
</feature>
<dbReference type="InterPro" id="IPR013783">
    <property type="entry name" value="Ig-like_fold"/>
</dbReference>
<dbReference type="CDD" id="cd21817">
    <property type="entry name" value="IgC1_CH1_IgEG"/>
    <property type="match status" value="1"/>
</dbReference>
<keyword evidence="7" id="KW-1185">Reference proteome</keyword>
<dbReference type="PROSITE" id="PS50835">
    <property type="entry name" value="IG_LIKE"/>
    <property type="match status" value="4"/>
</dbReference>
<keyword evidence="4" id="KW-0732">Signal</keyword>
<dbReference type="InterPro" id="IPR007110">
    <property type="entry name" value="Ig-like_dom"/>
</dbReference>
<feature type="domain" description="Ig-like" evidence="5">
    <location>
        <begin position="23"/>
        <end position="113"/>
    </location>
</feature>
<feature type="non-terminal residue" evidence="6">
    <location>
        <position position="1"/>
    </location>
</feature>
<proteinExistence type="predicted"/>
<evidence type="ECO:0000256" key="4">
    <source>
        <dbReference type="SAM" id="SignalP"/>
    </source>
</evidence>
<organism evidence="6 7">
    <name type="scientific">Ophiophagus hannah</name>
    <name type="common">King cobra</name>
    <name type="synonym">Naja hannah</name>
    <dbReference type="NCBI Taxonomy" id="8665"/>
    <lineage>
        <taxon>Eukaryota</taxon>
        <taxon>Metazoa</taxon>
        <taxon>Chordata</taxon>
        <taxon>Craniata</taxon>
        <taxon>Vertebrata</taxon>
        <taxon>Euteleostomi</taxon>
        <taxon>Lepidosauria</taxon>
        <taxon>Squamata</taxon>
        <taxon>Bifurcata</taxon>
        <taxon>Unidentata</taxon>
        <taxon>Episquamata</taxon>
        <taxon>Toxicofera</taxon>
        <taxon>Serpentes</taxon>
        <taxon>Colubroidea</taxon>
        <taxon>Elapidae</taxon>
        <taxon>Elapinae</taxon>
        <taxon>Ophiophagus</taxon>
    </lineage>
</organism>
<dbReference type="InterPro" id="IPR050380">
    <property type="entry name" value="Immune_Resp_Modulators"/>
</dbReference>
<dbReference type="FunFam" id="2.60.40.10:FF:000463">
    <property type="entry name" value="Immunoglobulin heavy constant gamma 1"/>
    <property type="match status" value="1"/>
</dbReference>
<dbReference type="SMART" id="SM00407">
    <property type="entry name" value="IGc1"/>
    <property type="match status" value="4"/>
</dbReference>
<dbReference type="AlphaFoldDB" id="V8NC81"/>
<reference evidence="6 7" key="1">
    <citation type="journal article" date="2013" name="Proc. Natl. Acad. Sci. U.S.A.">
        <title>The king cobra genome reveals dynamic gene evolution and adaptation in the snake venom system.</title>
        <authorList>
            <person name="Vonk F.J."/>
            <person name="Casewell N.R."/>
            <person name="Henkel C.V."/>
            <person name="Heimberg A.M."/>
            <person name="Jansen H.J."/>
            <person name="McCleary R.J."/>
            <person name="Kerkkamp H.M."/>
            <person name="Vos R.A."/>
            <person name="Guerreiro I."/>
            <person name="Calvete J.J."/>
            <person name="Wuster W."/>
            <person name="Woods A.E."/>
            <person name="Logan J.M."/>
            <person name="Harrison R.A."/>
            <person name="Castoe T.A."/>
            <person name="de Koning A.P."/>
            <person name="Pollock D.D."/>
            <person name="Yandell M."/>
            <person name="Calderon D."/>
            <person name="Renjifo C."/>
            <person name="Currier R.B."/>
            <person name="Salgado D."/>
            <person name="Pla D."/>
            <person name="Sanz L."/>
            <person name="Hyder A.S."/>
            <person name="Ribeiro J.M."/>
            <person name="Arntzen J.W."/>
            <person name="van den Thillart G.E."/>
            <person name="Boetzer M."/>
            <person name="Pirovano W."/>
            <person name="Dirks R.P."/>
            <person name="Spaink H.P."/>
            <person name="Duboule D."/>
            <person name="McGlinn E."/>
            <person name="Kini R.M."/>
            <person name="Richardson M.K."/>
        </authorList>
    </citation>
    <scope>NUCLEOTIDE SEQUENCE</scope>
    <source>
        <tissue evidence="6">Blood</tissue>
    </source>
</reference>